<dbReference type="PANTHER" id="PTHR10543">
    <property type="entry name" value="BETA-CAROTENE DIOXYGENASE"/>
    <property type="match status" value="1"/>
</dbReference>
<proteinExistence type="inferred from homology"/>
<keyword evidence="4 5" id="KW-0408">Iron</keyword>
<evidence type="ECO:0000256" key="3">
    <source>
        <dbReference type="ARBA" id="ARBA00023002"/>
    </source>
</evidence>
<dbReference type="InterPro" id="IPR004294">
    <property type="entry name" value="Carotenoid_Oase"/>
</dbReference>
<keyword evidence="5" id="KW-0223">Dioxygenase</keyword>
<dbReference type="Pfam" id="PF03055">
    <property type="entry name" value="RPE65"/>
    <property type="match status" value="2"/>
</dbReference>
<comment type="cofactor">
    <cofactor evidence="5">
        <name>Fe(2+)</name>
        <dbReference type="ChEBI" id="CHEBI:29033"/>
    </cofactor>
    <text evidence="5">Binds 1 Fe(2+) ion per subunit.</text>
</comment>
<dbReference type="EMBL" id="JBHGBT010000009">
    <property type="protein sequence ID" value="MFB4195123.1"/>
    <property type="molecule type" value="Genomic_DNA"/>
</dbReference>
<name>A0ABV4ZLW0_9ACTN</name>
<evidence type="ECO:0000313" key="7">
    <source>
        <dbReference type="Proteomes" id="UP001577267"/>
    </source>
</evidence>
<keyword evidence="7" id="KW-1185">Reference proteome</keyword>
<keyword evidence="2 5" id="KW-0479">Metal-binding</keyword>
<comment type="caution">
    <text evidence="6">The sequence shown here is derived from an EMBL/GenBank/DDBJ whole genome shotgun (WGS) entry which is preliminary data.</text>
</comment>
<dbReference type="Proteomes" id="UP001577267">
    <property type="component" value="Unassembled WGS sequence"/>
</dbReference>
<sequence length="459" mass="49296">MATAIRNPYLEGNFAPVSDEVSAEDLPVTGTLPAGLNGRYLRTGPNPVAGERGEGHHWFIGQGMVHGVRLRDGRAEWYRNRFVRGDAPEDSPNTNVLAHGGRLLTLVEGGGAPVSLAPDLNTMATWDADGALSSGFTAHPKIDPVTGEMHAINYLIDPDADHLRYVVLDATGKATHSAELPVSGVPMVHDMAMTATRVVVLDLPVSLSAEAAGRLAAGTPRAGDALPMRWNDARPSRVGVLPRGGTAEGIRWFDAPRCYVFHVLNAYDTPDGAIAMDVVRYDTVFRDVPRGPADSLPALARWTIDPGRGTVSEQIMSDYGVEWPRINQELTGRPHRYGWFGGVGPESLRLSDDVDRDRGGSFEPGPLVKFDTTTGAVSTHHFGSGRVTQEPAFVARPGAGAEDDGWILSVVHDGNTDRSELVVLDAADITAAPLARVHLPRRVPFGFHGNWIDDNEIGA</sequence>
<dbReference type="RefSeq" id="WP_375063048.1">
    <property type="nucleotide sequence ID" value="NZ_JBHGBT010000009.1"/>
</dbReference>
<keyword evidence="3 5" id="KW-0560">Oxidoreductase</keyword>
<dbReference type="EC" id="1.13.11.-" evidence="5"/>
<organism evidence="6 7">
    <name type="scientific">Streptomyces carpaticus</name>
    <dbReference type="NCBI Taxonomy" id="285558"/>
    <lineage>
        <taxon>Bacteria</taxon>
        <taxon>Bacillati</taxon>
        <taxon>Actinomycetota</taxon>
        <taxon>Actinomycetes</taxon>
        <taxon>Kitasatosporales</taxon>
        <taxon>Streptomycetaceae</taxon>
        <taxon>Streptomyces</taxon>
    </lineage>
</organism>
<evidence type="ECO:0000256" key="5">
    <source>
        <dbReference type="RuleBase" id="RU364048"/>
    </source>
</evidence>
<gene>
    <name evidence="6" type="ORF">ACE11A_12255</name>
</gene>
<accession>A0ABV4ZLW0</accession>
<evidence type="ECO:0000256" key="4">
    <source>
        <dbReference type="ARBA" id="ARBA00023004"/>
    </source>
</evidence>
<comment type="similarity">
    <text evidence="1 5">Belongs to the carotenoid oxygenase family.</text>
</comment>
<evidence type="ECO:0000256" key="1">
    <source>
        <dbReference type="ARBA" id="ARBA00006787"/>
    </source>
</evidence>
<evidence type="ECO:0000256" key="2">
    <source>
        <dbReference type="ARBA" id="ARBA00022723"/>
    </source>
</evidence>
<dbReference type="PANTHER" id="PTHR10543:SF89">
    <property type="entry name" value="CAROTENOID 9,10(9',10')-CLEAVAGE DIOXYGENASE 1"/>
    <property type="match status" value="1"/>
</dbReference>
<reference evidence="6 7" key="1">
    <citation type="submission" date="2024-09" db="EMBL/GenBank/DDBJ databases">
        <title>Draft genome sequence of multifaceted antimicrobials producing Streptomyces sp. strain FH1.</title>
        <authorList>
            <person name="Hassan F."/>
            <person name="Ali H."/>
            <person name="Hassan N."/>
            <person name="Nawaz A."/>
        </authorList>
    </citation>
    <scope>NUCLEOTIDE SEQUENCE [LARGE SCALE GENOMIC DNA]</scope>
    <source>
        <strain evidence="6 7">FH1</strain>
    </source>
</reference>
<protein>
    <recommendedName>
        <fullName evidence="5">Dioxygenase</fullName>
        <ecNumber evidence="5">1.13.11.-</ecNumber>
    </recommendedName>
</protein>
<evidence type="ECO:0000313" key="6">
    <source>
        <dbReference type="EMBL" id="MFB4195123.1"/>
    </source>
</evidence>